<feature type="compositionally biased region" description="Basic residues" evidence="2">
    <location>
        <begin position="92"/>
        <end position="115"/>
    </location>
</feature>
<dbReference type="EMBL" id="CCBQ010000016">
    <property type="protein sequence ID" value="CDO92579.1"/>
    <property type="molecule type" value="Genomic_DNA"/>
</dbReference>
<dbReference type="InterPro" id="IPR019434">
    <property type="entry name" value="DUF2423"/>
</dbReference>
<dbReference type="PANTHER" id="PTHR28219:SF1">
    <property type="entry name" value="UPF0642 PROTEIN YBL028C"/>
    <property type="match status" value="1"/>
</dbReference>
<dbReference type="Pfam" id="PF10338">
    <property type="entry name" value="YBL028C_N"/>
    <property type="match status" value="1"/>
</dbReference>
<feature type="domain" description="DUF2423" evidence="3">
    <location>
        <begin position="1"/>
        <end position="44"/>
    </location>
</feature>
<dbReference type="AlphaFoldDB" id="A0A0A8L123"/>
<dbReference type="PANTHER" id="PTHR28219">
    <property type="entry name" value="UPF0642 PROTEIN YBL028C"/>
    <property type="match status" value="1"/>
</dbReference>
<feature type="region of interest" description="Disordered" evidence="2">
    <location>
        <begin position="69"/>
        <end position="115"/>
    </location>
</feature>
<accession>A0A0A8L123</accession>
<reference evidence="4 5" key="1">
    <citation type="submission" date="2014-03" db="EMBL/GenBank/DDBJ databases">
        <title>The genome of Kluyveromyces dobzhanskii.</title>
        <authorList>
            <person name="Nystedt B."/>
            <person name="Astrom S."/>
        </authorList>
    </citation>
    <scope>NUCLEOTIDE SEQUENCE [LARGE SCALE GENOMIC DNA]</scope>
    <source>
        <strain evidence="4 5">CBS 2104</strain>
    </source>
</reference>
<evidence type="ECO:0000313" key="5">
    <source>
        <dbReference type="Proteomes" id="UP000031516"/>
    </source>
</evidence>
<feature type="coiled-coil region" evidence="1">
    <location>
        <begin position="39"/>
        <end position="66"/>
    </location>
</feature>
<evidence type="ECO:0000256" key="2">
    <source>
        <dbReference type="SAM" id="MobiDB-lite"/>
    </source>
</evidence>
<evidence type="ECO:0000259" key="3">
    <source>
        <dbReference type="Pfam" id="PF10338"/>
    </source>
</evidence>
<sequence length="115" mass="13185">MAKSIRASSDLNAKSIKRKGVFQKTVDARAARVSDKLKNDLLKQKLDKLKAKNNGMEIDEEALLQQEKLEKEQKKEDEASGKKVSTSGWREARHHVYKKARLQKNKNKKGSFTKF</sequence>
<dbReference type="GO" id="GO:0030687">
    <property type="term" value="C:preribosome, large subunit precursor"/>
    <property type="evidence" value="ECO:0007669"/>
    <property type="project" value="TreeGrafter"/>
</dbReference>
<protein>
    <submittedName>
        <fullName evidence="4">WGS project CCBQ000000000 data, contig 00012</fullName>
    </submittedName>
</protein>
<evidence type="ECO:0000256" key="1">
    <source>
        <dbReference type="SAM" id="Coils"/>
    </source>
</evidence>
<dbReference type="Proteomes" id="UP000031516">
    <property type="component" value="Unassembled WGS sequence"/>
</dbReference>
<gene>
    <name evidence="4" type="ORF">KLDO_g895</name>
</gene>
<comment type="caution">
    <text evidence="4">The sequence shown here is derived from an EMBL/GenBank/DDBJ whole genome shotgun (WGS) entry which is preliminary data.</text>
</comment>
<proteinExistence type="predicted"/>
<keyword evidence="5" id="KW-1185">Reference proteome</keyword>
<keyword evidence="1" id="KW-0175">Coiled coil</keyword>
<organism evidence="4 5">
    <name type="scientific">Kluyveromyces dobzhanskii CBS 2104</name>
    <dbReference type="NCBI Taxonomy" id="1427455"/>
    <lineage>
        <taxon>Eukaryota</taxon>
        <taxon>Fungi</taxon>
        <taxon>Dikarya</taxon>
        <taxon>Ascomycota</taxon>
        <taxon>Saccharomycotina</taxon>
        <taxon>Saccharomycetes</taxon>
        <taxon>Saccharomycetales</taxon>
        <taxon>Saccharomycetaceae</taxon>
        <taxon>Kluyveromyces</taxon>
    </lineage>
</organism>
<evidence type="ECO:0000313" key="4">
    <source>
        <dbReference type="EMBL" id="CDO92579.1"/>
    </source>
</evidence>
<dbReference type="OrthoDB" id="4087970at2759"/>
<feature type="compositionally biased region" description="Basic and acidic residues" evidence="2">
    <location>
        <begin position="69"/>
        <end position="81"/>
    </location>
</feature>
<name>A0A0A8L123_9SACH</name>